<proteinExistence type="predicted"/>
<protein>
    <submittedName>
        <fullName evidence="4">Glycosyltransferase</fullName>
    </submittedName>
</protein>
<sequence length="349" mass="40744">MSYTLANYLANKGYRVVFISHVPKFDERLFFKVGTGEIIVYSWVSKNRPTTLKDFFWYLKLHFKYKPKTVIGHFVGGNIPIMTSKLFSFGKTQTFDYYHTITGAHNEDLNLKQVKYRWFIFRKKMFYHLFCNHIICPSEISKSDLKNFYNYTNGVVVVNPMLDRYEESKAVKNTNNIIISYLGRFEPTKGIVDLITAFNEFVVSNPNTKIRLQIAGNGSQEKLIKDLIVKNEDITFFGKIPYADIDEYIRKSYFTIIPSKFDNLPTVGLESLMNAIPVLLSTNTGLTPYLQDSINCFTFNPNVKEIMEVFSKVELSMEKYSEMSLNAREFYLEKFSMNEYCESIYKIIK</sequence>
<dbReference type="OrthoDB" id="823419at2"/>
<gene>
    <name evidence="4" type="ORF">EQG63_09685</name>
</gene>
<evidence type="ECO:0000313" key="4">
    <source>
        <dbReference type="EMBL" id="RXR17744.1"/>
    </source>
</evidence>
<reference evidence="5" key="1">
    <citation type="submission" date="2019-01" db="EMBL/GenBank/DDBJ databases">
        <title>Cytophagaceae bacterium strain CAR-16.</title>
        <authorList>
            <person name="Chen W.-M."/>
        </authorList>
    </citation>
    <scope>NUCLEOTIDE SEQUENCE [LARGE SCALE GENOMIC DNA]</scope>
    <source>
        <strain evidence="5">LLJ-11</strain>
    </source>
</reference>
<keyword evidence="5" id="KW-1185">Reference proteome</keyword>
<dbReference type="RefSeq" id="WP_129436172.1">
    <property type="nucleotide sequence ID" value="NZ_SBKO01000004.1"/>
</dbReference>
<accession>A0A4Q1K1E6</accession>
<feature type="domain" description="Glycosyltransferase subfamily 4-like N-terminal" evidence="3">
    <location>
        <begin position="3"/>
        <end position="158"/>
    </location>
</feature>
<feature type="domain" description="Glycosyl transferase family 1" evidence="2">
    <location>
        <begin position="169"/>
        <end position="329"/>
    </location>
</feature>
<organism evidence="4 5">
    <name type="scientific">Flavobacterium amnicola</name>
    <dbReference type="NCBI Taxonomy" id="2506422"/>
    <lineage>
        <taxon>Bacteria</taxon>
        <taxon>Pseudomonadati</taxon>
        <taxon>Bacteroidota</taxon>
        <taxon>Flavobacteriia</taxon>
        <taxon>Flavobacteriales</taxon>
        <taxon>Flavobacteriaceae</taxon>
        <taxon>Flavobacterium</taxon>
    </lineage>
</organism>
<evidence type="ECO:0000256" key="1">
    <source>
        <dbReference type="ARBA" id="ARBA00022679"/>
    </source>
</evidence>
<dbReference type="GO" id="GO:0016757">
    <property type="term" value="F:glycosyltransferase activity"/>
    <property type="evidence" value="ECO:0007669"/>
    <property type="project" value="InterPro"/>
</dbReference>
<dbReference type="Proteomes" id="UP000290283">
    <property type="component" value="Unassembled WGS sequence"/>
</dbReference>
<dbReference type="Gene3D" id="3.40.50.2000">
    <property type="entry name" value="Glycogen Phosphorylase B"/>
    <property type="match status" value="2"/>
</dbReference>
<dbReference type="EMBL" id="SBKO01000004">
    <property type="protein sequence ID" value="RXR17744.1"/>
    <property type="molecule type" value="Genomic_DNA"/>
</dbReference>
<dbReference type="Pfam" id="PF00534">
    <property type="entry name" value="Glycos_transf_1"/>
    <property type="match status" value="1"/>
</dbReference>
<evidence type="ECO:0000259" key="2">
    <source>
        <dbReference type="Pfam" id="PF00534"/>
    </source>
</evidence>
<evidence type="ECO:0000313" key="5">
    <source>
        <dbReference type="Proteomes" id="UP000290283"/>
    </source>
</evidence>
<dbReference type="PANTHER" id="PTHR46401:SF2">
    <property type="entry name" value="GLYCOSYLTRANSFERASE WBBK-RELATED"/>
    <property type="match status" value="1"/>
</dbReference>
<dbReference type="CDD" id="cd03801">
    <property type="entry name" value="GT4_PimA-like"/>
    <property type="match status" value="1"/>
</dbReference>
<dbReference type="PANTHER" id="PTHR46401">
    <property type="entry name" value="GLYCOSYLTRANSFERASE WBBK-RELATED"/>
    <property type="match status" value="1"/>
</dbReference>
<dbReference type="SUPFAM" id="SSF53756">
    <property type="entry name" value="UDP-Glycosyltransferase/glycogen phosphorylase"/>
    <property type="match status" value="1"/>
</dbReference>
<comment type="caution">
    <text evidence="4">The sequence shown here is derived from an EMBL/GenBank/DDBJ whole genome shotgun (WGS) entry which is preliminary data.</text>
</comment>
<name>A0A4Q1K1E6_9FLAO</name>
<dbReference type="Pfam" id="PF13439">
    <property type="entry name" value="Glyco_transf_4"/>
    <property type="match status" value="1"/>
</dbReference>
<keyword evidence="1 4" id="KW-0808">Transferase</keyword>
<dbReference type="AlphaFoldDB" id="A0A4Q1K1E6"/>
<dbReference type="InterPro" id="IPR028098">
    <property type="entry name" value="Glyco_trans_4-like_N"/>
</dbReference>
<dbReference type="InterPro" id="IPR001296">
    <property type="entry name" value="Glyco_trans_1"/>
</dbReference>
<evidence type="ECO:0000259" key="3">
    <source>
        <dbReference type="Pfam" id="PF13439"/>
    </source>
</evidence>